<evidence type="ECO:0000313" key="3">
    <source>
        <dbReference type="EMBL" id="RIA94726.1"/>
    </source>
</evidence>
<dbReference type="GO" id="GO:0000981">
    <property type="term" value="F:DNA-binding transcription factor activity, RNA polymerase II-specific"/>
    <property type="evidence" value="ECO:0007669"/>
    <property type="project" value="TreeGrafter"/>
</dbReference>
<dbReference type="EMBL" id="QKYT01000075">
    <property type="protein sequence ID" value="RIA94726.1"/>
    <property type="molecule type" value="Genomic_DNA"/>
</dbReference>
<dbReference type="AlphaFoldDB" id="A0A397TCP2"/>
<name>A0A397TCP2_9GLOM</name>
<dbReference type="GO" id="GO:0000978">
    <property type="term" value="F:RNA polymerase II cis-regulatory region sequence-specific DNA binding"/>
    <property type="evidence" value="ECO:0007669"/>
    <property type="project" value="TreeGrafter"/>
</dbReference>
<dbReference type="PROSITE" id="PS51294">
    <property type="entry name" value="HTH_MYB"/>
    <property type="match status" value="1"/>
</dbReference>
<dbReference type="Proteomes" id="UP000265703">
    <property type="component" value="Unassembled WGS sequence"/>
</dbReference>
<dbReference type="PROSITE" id="PS50090">
    <property type="entry name" value="MYB_LIKE"/>
    <property type="match status" value="1"/>
</dbReference>
<dbReference type="Pfam" id="PF13921">
    <property type="entry name" value="Myb_DNA-bind_6"/>
    <property type="match status" value="1"/>
</dbReference>
<keyword evidence="4" id="KW-1185">Reference proteome</keyword>
<comment type="caution">
    <text evidence="3">The sequence shown here is derived from an EMBL/GenBank/DDBJ whole genome shotgun (WGS) entry which is preliminary data.</text>
</comment>
<dbReference type="GO" id="GO:0005634">
    <property type="term" value="C:nucleus"/>
    <property type="evidence" value="ECO:0007669"/>
    <property type="project" value="TreeGrafter"/>
</dbReference>
<gene>
    <name evidence="3" type="ORF">C1645_734599</name>
</gene>
<protein>
    <submittedName>
        <fullName evidence="3">Homeodomain-like protein</fullName>
    </submittedName>
</protein>
<proteinExistence type="predicted"/>
<dbReference type="InterPro" id="IPR009057">
    <property type="entry name" value="Homeodomain-like_sf"/>
</dbReference>
<dbReference type="STRING" id="658196.A0A397TCP2"/>
<evidence type="ECO:0000259" key="2">
    <source>
        <dbReference type="PROSITE" id="PS51294"/>
    </source>
</evidence>
<dbReference type="OrthoDB" id="2143914at2759"/>
<dbReference type="InterPro" id="IPR017930">
    <property type="entry name" value="Myb_dom"/>
</dbReference>
<dbReference type="SMART" id="SM00717">
    <property type="entry name" value="SANT"/>
    <property type="match status" value="2"/>
</dbReference>
<keyword evidence="3" id="KW-0371">Homeobox</keyword>
<keyword evidence="3" id="KW-0238">DNA-binding</keyword>
<evidence type="ECO:0000313" key="4">
    <source>
        <dbReference type="Proteomes" id="UP000265703"/>
    </source>
</evidence>
<dbReference type="InterPro" id="IPR050560">
    <property type="entry name" value="MYB_TF"/>
</dbReference>
<dbReference type="Gene3D" id="1.10.10.60">
    <property type="entry name" value="Homeodomain-like"/>
    <property type="match status" value="2"/>
</dbReference>
<sequence>MTNVRGSWNDQEDKRLFYLVKNYRNNHINEPISWAIISHQMRTRTAKQCRERWINHLNETINKSPLSEDEERRILQMHRQKPELTYVQISEMLPGRTPLIVKNFIYRNNFKKPKSALRIRRRMRLSYVLN</sequence>
<reference evidence="3 4" key="1">
    <citation type="submission" date="2018-06" db="EMBL/GenBank/DDBJ databases">
        <title>Comparative genomics reveals the genomic features of Rhizophagus irregularis, R. cerebriforme, R. diaphanum and Gigaspora rosea, and their symbiotic lifestyle signature.</title>
        <authorList>
            <person name="Morin E."/>
            <person name="San Clemente H."/>
            <person name="Chen E.C.H."/>
            <person name="De La Providencia I."/>
            <person name="Hainaut M."/>
            <person name="Kuo A."/>
            <person name="Kohler A."/>
            <person name="Murat C."/>
            <person name="Tang N."/>
            <person name="Roy S."/>
            <person name="Loubradou J."/>
            <person name="Henrissat B."/>
            <person name="Grigoriev I.V."/>
            <person name="Corradi N."/>
            <person name="Roux C."/>
            <person name="Martin F.M."/>
        </authorList>
    </citation>
    <scope>NUCLEOTIDE SEQUENCE [LARGE SCALE GENOMIC DNA]</scope>
    <source>
        <strain evidence="3 4">DAOM 227022</strain>
    </source>
</reference>
<organism evidence="3 4">
    <name type="scientific">Glomus cerebriforme</name>
    <dbReference type="NCBI Taxonomy" id="658196"/>
    <lineage>
        <taxon>Eukaryota</taxon>
        <taxon>Fungi</taxon>
        <taxon>Fungi incertae sedis</taxon>
        <taxon>Mucoromycota</taxon>
        <taxon>Glomeromycotina</taxon>
        <taxon>Glomeromycetes</taxon>
        <taxon>Glomerales</taxon>
        <taxon>Glomeraceae</taxon>
        <taxon>Glomus</taxon>
    </lineage>
</organism>
<dbReference type="SUPFAM" id="SSF46689">
    <property type="entry name" value="Homeodomain-like"/>
    <property type="match status" value="1"/>
</dbReference>
<dbReference type="PANTHER" id="PTHR45614:SF232">
    <property type="entry name" value="TRANSCRIPTION FACTOR MYB3R-2"/>
    <property type="match status" value="1"/>
</dbReference>
<evidence type="ECO:0000259" key="1">
    <source>
        <dbReference type="PROSITE" id="PS50090"/>
    </source>
</evidence>
<feature type="domain" description="HTH myb-type" evidence="2">
    <location>
        <begin position="1"/>
        <end position="61"/>
    </location>
</feature>
<dbReference type="CDD" id="cd00167">
    <property type="entry name" value="SANT"/>
    <property type="match status" value="2"/>
</dbReference>
<dbReference type="PANTHER" id="PTHR45614">
    <property type="entry name" value="MYB PROTEIN-RELATED"/>
    <property type="match status" value="1"/>
</dbReference>
<dbReference type="InterPro" id="IPR001005">
    <property type="entry name" value="SANT/Myb"/>
</dbReference>
<accession>A0A397TCP2</accession>
<feature type="domain" description="Myb-like" evidence="1">
    <location>
        <begin position="5"/>
        <end position="57"/>
    </location>
</feature>